<dbReference type="GO" id="GO:0071254">
    <property type="term" value="C:cytoplasmic U snRNP body"/>
    <property type="evidence" value="ECO:0007669"/>
    <property type="project" value="TreeGrafter"/>
</dbReference>
<dbReference type="Proteomes" id="UP001152562">
    <property type="component" value="Unassembled WGS sequence"/>
</dbReference>
<dbReference type="SMART" id="SM00651">
    <property type="entry name" value="Sm"/>
    <property type="match status" value="1"/>
</dbReference>
<dbReference type="PANTHER" id="PTHR21196">
    <property type="entry name" value="U7 SNRNA-ASSOCIATED SM-LIKE PROTEIN LSM10"/>
    <property type="match status" value="1"/>
</dbReference>
<dbReference type="AlphaFoldDB" id="A0A9P0XDH1"/>
<accession>A0A9P0XDH1</accession>
<evidence type="ECO:0000313" key="4">
    <source>
        <dbReference type="Proteomes" id="UP001152562"/>
    </source>
</evidence>
<feature type="domain" description="Sm" evidence="2">
    <location>
        <begin position="15"/>
        <end position="87"/>
    </location>
</feature>
<dbReference type="EMBL" id="CALOZG010000011">
    <property type="protein sequence ID" value="CAH4030811.1"/>
    <property type="molecule type" value="Genomic_DNA"/>
</dbReference>
<dbReference type="GO" id="GO:0006398">
    <property type="term" value="P:mRNA 3'-end processing by stem-loop binding and cleavage"/>
    <property type="evidence" value="ECO:0007669"/>
    <property type="project" value="TreeGrafter"/>
</dbReference>
<dbReference type="GO" id="GO:0016604">
    <property type="term" value="C:nuclear body"/>
    <property type="evidence" value="ECO:0007669"/>
    <property type="project" value="TreeGrafter"/>
</dbReference>
<evidence type="ECO:0000313" key="3">
    <source>
        <dbReference type="EMBL" id="CAH4030811.1"/>
    </source>
</evidence>
<keyword evidence="4" id="KW-1185">Reference proteome</keyword>
<sequence length="138" mass="15710">MFIGKSKEKFSYHNTLLCLIKSLENKSITVDLRNDSCVCGQLTSVDGYMNISLSNAVFCDPRGNEYSLENIFIHARNVRYVHIPQSINIITAIKQELRCNKREPKERPTAKSRKVQKAMKQHLETVKSLNVDSSAPPK</sequence>
<evidence type="ECO:0000256" key="1">
    <source>
        <dbReference type="SAM" id="MobiDB-lite"/>
    </source>
</evidence>
<protein>
    <recommendedName>
        <fullName evidence="2">Sm domain-containing protein</fullName>
    </recommendedName>
</protein>
<evidence type="ECO:0000259" key="2">
    <source>
        <dbReference type="PROSITE" id="PS52002"/>
    </source>
</evidence>
<feature type="region of interest" description="Disordered" evidence="1">
    <location>
        <begin position="100"/>
        <end position="119"/>
    </location>
</feature>
<dbReference type="GO" id="GO:0071208">
    <property type="term" value="F:histone pre-mRNA DCP binding"/>
    <property type="evidence" value="ECO:0007669"/>
    <property type="project" value="TreeGrafter"/>
</dbReference>
<dbReference type="CDD" id="cd01733">
    <property type="entry name" value="LSm10"/>
    <property type="match status" value="1"/>
</dbReference>
<reference evidence="3" key="1">
    <citation type="submission" date="2022-05" db="EMBL/GenBank/DDBJ databases">
        <authorList>
            <person name="Okamura Y."/>
        </authorList>
    </citation>
    <scope>NUCLEOTIDE SEQUENCE</scope>
</reference>
<dbReference type="InterPro" id="IPR047575">
    <property type="entry name" value="Sm"/>
</dbReference>
<comment type="caution">
    <text evidence="3">The sequence shown here is derived from an EMBL/GenBank/DDBJ whole genome shotgun (WGS) entry which is preliminary data.</text>
</comment>
<gene>
    <name evidence="3" type="ORF">PIBRA_LOCUS7419</name>
</gene>
<dbReference type="SUPFAM" id="SSF50182">
    <property type="entry name" value="Sm-like ribonucleoproteins"/>
    <property type="match status" value="1"/>
</dbReference>
<proteinExistence type="predicted"/>
<feature type="compositionally biased region" description="Basic residues" evidence="1">
    <location>
        <begin position="110"/>
        <end position="119"/>
    </location>
</feature>
<feature type="compositionally biased region" description="Basic and acidic residues" evidence="1">
    <location>
        <begin position="100"/>
        <end position="109"/>
    </location>
</feature>
<dbReference type="PROSITE" id="PS52002">
    <property type="entry name" value="SM"/>
    <property type="match status" value="1"/>
</dbReference>
<dbReference type="Pfam" id="PF01423">
    <property type="entry name" value="LSM"/>
    <property type="match status" value="1"/>
</dbReference>
<dbReference type="InterPro" id="IPR010920">
    <property type="entry name" value="LSM_dom_sf"/>
</dbReference>
<name>A0A9P0XDH1_PIEBR</name>
<dbReference type="PANTHER" id="PTHR21196:SF1">
    <property type="entry name" value="U7 SNRNA-ASSOCIATED SM-LIKE PROTEIN LSM10"/>
    <property type="match status" value="1"/>
</dbReference>
<dbReference type="GO" id="GO:0071209">
    <property type="term" value="F:U7 snRNA binding"/>
    <property type="evidence" value="ECO:0007669"/>
    <property type="project" value="TreeGrafter"/>
</dbReference>
<dbReference type="InterPro" id="IPR052840">
    <property type="entry name" value="U7_snRNA_Sm-like"/>
</dbReference>
<dbReference type="InterPro" id="IPR001163">
    <property type="entry name" value="Sm_dom_euk/arc"/>
</dbReference>
<organism evidence="3 4">
    <name type="scientific">Pieris brassicae</name>
    <name type="common">White butterfly</name>
    <name type="synonym">Large white butterfly</name>
    <dbReference type="NCBI Taxonomy" id="7116"/>
    <lineage>
        <taxon>Eukaryota</taxon>
        <taxon>Metazoa</taxon>
        <taxon>Ecdysozoa</taxon>
        <taxon>Arthropoda</taxon>
        <taxon>Hexapoda</taxon>
        <taxon>Insecta</taxon>
        <taxon>Pterygota</taxon>
        <taxon>Neoptera</taxon>
        <taxon>Endopterygota</taxon>
        <taxon>Lepidoptera</taxon>
        <taxon>Glossata</taxon>
        <taxon>Ditrysia</taxon>
        <taxon>Papilionoidea</taxon>
        <taxon>Pieridae</taxon>
        <taxon>Pierinae</taxon>
        <taxon>Pieris</taxon>
    </lineage>
</organism>
<dbReference type="Gene3D" id="2.30.30.100">
    <property type="match status" value="1"/>
</dbReference>